<comment type="caution">
    <text evidence="2">The sequence shown here is derived from an EMBL/GenBank/DDBJ whole genome shotgun (WGS) entry which is preliminary data.</text>
</comment>
<evidence type="ECO:0000313" key="3">
    <source>
        <dbReference type="Proteomes" id="UP000324800"/>
    </source>
</evidence>
<dbReference type="AlphaFoldDB" id="A0A5J4UB84"/>
<sequence>MRNSNLNLDFGRAISLWSPTIELVKTRQHLRDTGETRNIHCGFPNCEAILGSEIAYKFHQLMHYSHLCPKCPFCLKLYIQVFSHLTGNELGCKSRSMMEDVMHVKNTNGKKKERNKKVMEKDDEKQRSDDQDSDDVNDDENDNEERTASTN</sequence>
<accession>A0A5J4UB84</accession>
<dbReference type="EMBL" id="SNRW01018345">
    <property type="protein sequence ID" value="KAA6367423.1"/>
    <property type="molecule type" value="Genomic_DNA"/>
</dbReference>
<gene>
    <name evidence="2" type="ORF">EZS28_037050</name>
</gene>
<organism evidence="2 3">
    <name type="scientific">Streblomastix strix</name>
    <dbReference type="NCBI Taxonomy" id="222440"/>
    <lineage>
        <taxon>Eukaryota</taxon>
        <taxon>Metamonada</taxon>
        <taxon>Preaxostyla</taxon>
        <taxon>Oxymonadida</taxon>
        <taxon>Streblomastigidae</taxon>
        <taxon>Streblomastix</taxon>
    </lineage>
</organism>
<feature type="compositionally biased region" description="Basic and acidic residues" evidence="1">
    <location>
        <begin position="116"/>
        <end position="130"/>
    </location>
</feature>
<evidence type="ECO:0000256" key="1">
    <source>
        <dbReference type="SAM" id="MobiDB-lite"/>
    </source>
</evidence>
<feature type="compositionally biased region" description="Acidic residues" evidence="1">
    <location>
        <begin position="131"/>
        <end position="143"/>
    </location>
</feature>
<dbReference type="Proteomes" id="UP000324800">
    <property type="component" value="Unassembled WGS sequence"/>
</dbReference>
<protein>
    <submittedName>
        <fullName evidence="2">Uncharacterized protein</fullName>
    </submittedName>
</protein>
<proteinExistence type="predicted"/>
<name>A0A5J4UB84_9EUKA</name>
<reference evidence="2 3" key="1">
    <citation type="submission" date="2019-03" db="EMBL/GenBank/DDBJ databases">
        <title>Single cell metagenomics reveals metabolic interactions within the superorganism composed of flagellate Streblomastix strix and complex community of Bacteroidetes bacteria on its surface.</title>
        <authorList>
            <person name="Treitli S.C."/>
            <person name="Kolisko M."/>
            <person name="Husnik F."/>
            <person name="Keeling P."/>
            <person name="Hampl V."/>
        </authorList>
    </citation>
    <scope>NUCLEOTIDE SEQUENCE [LARGE SCALE GENOMIC DNA]</scope>
    <source>
        <strain evidence="2">ST1C</strain>
    </source>
</reference>
<evidence type="ECO:0000313" key="2">
    <source>
        <dbReference type="EMBL" id="KAA6367423.1"/>
    </source>
</evidence>
<feature type="region of interest" description="Disordered" evidence="1">
    <location>
        <begin position="103"/>
        <end position="151"/>
    </location>
</feature>